<dbReference type="InterPro" id="IPR050980">
    <property type="entry name" value="2C_sensor_his_kinase"/>
</dbReference>
<dbReference type="InterPro" id="IPR003594">
    <property type="entry name" value="HATPase_dom"/>
</dbReference>
<feature type="transmembrane region" description="Helical" evidence="9">
    <location>
        <begin position="104"/>
        <end position="120"/>
    </location>
</feature>
<dbReference type="InterPro" id="IPR005467">
    <property type="entry name" value="His_kinase_dom"/>
</dbReference>
<dbReference type="RefSeq" id="WP_133494073.1">
    <property type="nucleotide sequence ID" value="NZ_BMLU01000001.1"/>
</dbReference>
<dbReference type="EMBL" id="SNWD01000001">
    <property type="protein sequence ID" value="TDN86914.1"/>
    <property type="molecule type" value="Genomic_DNA"/>
</dbReference>
<reference evidence="11 12" key="1">
    <citation type="submission" date="2019-03" db="EMBL/GenBank/DDBJ databases">
        <title>Genomic Encyclopedia of Type Strains, Phase IV (KMG-IV): sequencing the most valuable type-strain genomes for metagenomic binning, comparative biology and taxonomic classification.</title>
        <authorList>
            <person name="Goeker M."/>
        </authorList>
    </citation>
    <scope>NUCLEOTIDE SEQUENCE [LARGE SCALE GENOMIC DNA]</scope>
    <source>
        <strain evidence="11 12">DSM 25059</strain>
    </source>
</reference>
<keyword evidence="9" id="KW-0472">Membrane</keyword>
<comment type="catalytic activity">
    <reaction evidence="1">
        <text>ATP + protein L-histidine = ADP + protein N-phospho-L-histidine.</text>
        <dbReference type="EC" id="2.7.13.3"/>
    </reaction>
</comment>
<dbReference type="Gene3D" id="3.30.565.10">
    <property type="entry name" value="Histidine kinase-like ATPase, C-terminal domain"/>
    <property type="match status" value="1"/>
</dbReference>
<evidence type="ECO:0000313" key="12">
    <source>
        <dbReference type="Proteomes" id="UP000295493"/>
    </source>
</evidence>
<organism evidence="11 12">
    <name type="scientific">Stakelama pacifica</name>
    <dbReference type="NCBI Taxonomy" id="517720"/>
    <lineage>
        <taxon>Bacteria</taxon>
        <taxon>Pseudomonadati</taxon>
        <taxon>Pseudomonadota</taxon>
        <taxon>Alphaproteobacteria</taxon>
        <taxon>Sphingomonadales</taxon>
        <taxon>Sphingomonadaceae</taxon>
        <taxon>Stakelama</taxon>
    </lineage>
</organism>
<sequence>MAAPPPKQRDPSGVDNMRQLIALRWLAITGQYATIQLVFSILGLPLPIVSMFAILGGLILLNIASSVAVRRGLRVGERELLAALSIDVAALTGLLYLSGGATNPFVWLLLIQVVLGAVLLRFWSACVMAAVTSAAFALLAVVHHPLSLPDDISVGMLDLYVLGSLISFVLVAALLLLFVTRINRNLRSRDARLAAMRQQAAEEDHIVRMGLLASGAAHELGTPLASLSVIINDWGRVPKLADDPVLAEELSDMRVAVERCKSIVSGILMSAGDPRGDQIAITTAAAFFAQATGEWRARHGADSLSFDNHLSRDPRIVSDSTLKQIVWNVLDNAWEASQRQVAVRLEQEGERLMLTVRDSGPGFDPVILANLGKPYQSTKGRRGGGLGLFLVVNAMRKMGGWVDAGNAERGGAIVTLIWPLDMLEWNED</sequence>
<dbReference type="Pfam" id="PF02518">
    <property type="entry name" value="HATPase_c"/>
    <property type="match status" value="1"/>
</dbReference>
<evidence type="ECO:0000256" key="4">
    <source>
        <dbReference type="ARBA" id="ARBA00022475"/>
    </source>
</evidence>
<keyword evidence="12" id="KW-1185">Reference proteome</keyword>
<comment type="subcellular location">
    <subcellularLocation>
        <location evidence="2">Cell membrane</location>
        <topology evidence="2">Multi-pass membrane protein</topology>
    </subcellularLocation>
</comment>
<feature type="transmembrane region" description="Helical" evidence="9">
    <location>
        <begin position="127"/>
        <end position="147"/>
    </location>
</feature>
<evidence type="ECO:0000256" key="9">
    <source>
        <dbReference type="SAM" id="Phobius"/>
    </source>
</evidence>
<protein>
    <recommendedName>
        <fullName evidence="3">histidine kinase</fullName>
        <ecNumber evidence="3">2.7.13.3</ecNumber>
    </recommendedName>
</protein>
<dbReference type="InterPro" id="IPR003661">
    <property type="entry name" value="HisK_dim/P_dom"/>
</dbReference>
<accession>A0A4R6G0C4</accession>
<dbReference type="CDD" id="cd00075">
    <property type="entry name" value="HATPase"/>
    <property type="match status" value="1"/>
</dbReference>
<dbReference type="SUPFAM" id="SSF55874">
    <property type="entry name" value="ATPase domain of HSP90 chaperone/DNA topoisomerase II/histidine kinase"/>
    <property type="match status" value="1"/>
</dbReference>
<feature type="transmembrane region" description="Helical" evidence="9">
    <location>
        <begin position="48"/>
        <end position="68"/>
    </location>
</feature>
<keyword evidence="5" id="KW-0808">Transferase</keyword>
<keyword evidence="9" id="KW-1133">Transmembrane helix</keyword>
<evidence type="ECO:0000256" key="3">
    <source>
        <dbReference type="ARBA" id="ARBA00012438"/>
    </source>
</evidence>
<keyword evidence="7 11" id="KW-0418">Kinase</keyword>
<dbReference type="GO" id="GO:0005524">
    <property type="term" value="F:ATP binding"/>
    <property type="evidence" value="ECO:0007669"/>
    <property type="project" value="UniProtKB-KW"/>
</dbReference>
<evidence type="ECO:0000256" key="6">
    <source>
        <dbReference type="ARBA" id="ARBA00022741"/>
    </source>
</evidence>
<feature type="transmembrane region" description="Helical" evidence="9">
    <location>
        <begin position="159"/>
        <end position="179"/>
    </location>
</feature>
<feature type="transmembrane region" description="Helical" evidence="9">
    <location>
        <begin position="80"/>
        <end position="98"/>
    </location>
</feature>
<dbReference type="GO" id="GO:0000155">
    <property type="term" value="F:phosphorelay sensor kinase activity"/>
    <property type="evidence" value="ECO:0007669"/>
    <property type="project" value="InterPro"/>
</dbReference>
<dbReference type="InterPro" id="IPR036890">
    <property type="entry name" value="HATPase_C_sf"/>
</dbReference>
<feature type="domain" description="Histidine kinase" evidence="10">
    <location>
        <begin position="215"/>
        <end position="422"/>
    </location>
</feature>
<dbReference type="AlphaFoldDB" id="A0A4R6G0C4"/>
<dbReference type="CDD" id="cd00082">
    <property type="entry name" value="HisKA"/>
    <property type="match status" value="1"/>
</dbReference>
<proteinExistence type="predicted"/>
<evidence type="ECO:0000256" key="7">
    <source>
        <dbReference type="ARBA" id="ARBA00022777"/>
    </source>
</evidence>
<gene>
    <name evidence="11" type="ORF">EV664_101492</name>
</gene>
<keyword evidence="9" id="KW-0812">Transmembrane</keyword>
<dbReference type="Gene3D" id="1.10.287.130">
    <property type="match status" value="1"/>
</dbReference>
<dbReference type="SUPFAM" id="SSF47384">
    <property type="entry name" value="Homodimeric domain of signal transducing histidine kinase"/>
    <property type="match status" value="1"/>
</dbReference>
<dbReference type="SMART" id="SM00387">
    <property type="entry name" value="HATPase_c"/>
    <property type="match status" value="1"/>
</dbReference>
<keyword evidence="6" id="KW-0547">Nucleotide-binding</keyword>
<dbReference type="OrthoDB" id="9785252at2"/>
<feature type="transmembrane region" description="Helical" evidence="9">
    <location>
        <begin position="21"/>
        <end position="42"/>
    </location>
</feature>
<comment type="caution">
    <text evidence="11">The sequence shown here is derived from an EMBL/GenBank/DDBJ whole genome shotgun (WGS) entry which is preliminary data.</text>
</comment>
<dbReference type="PROSITE" id="PS50109">
    <property type="entry name" value="HIS_KIN"/>
    <property type="match status" value="1"/>
</dbReference>
<keyword evidence="8" id="KW-0067">ATP-binding</keyword>
<dbReference type="GO" id="GO:0005886">
    <property type="term" value="C:plasma membrane"/>
    <property type="evidence" value="ECO:0007669"/>
    <property type="project" value="UniProtKB-SubCell"/>
</dbReference>
<evidence type="ECO:0000259" key="10">
    <source>
        <dbReference type="PROSITE" id="PS50109"/>
    </source>
</evidence>
<dbReference type="EC" id="2.7.13.3" evidence="3"/>
<evidence type="ECO:0000256" key="5">
    <source>
        <dbReference type="ARBA" id="ARBA00022679"/>
    </source>
</evidence>
<name>A0A4R6G0C4_9SPHN</name>
<dbReference type="PANTHER" id="PTHR44936:SF10">
    <property type="entry name" value="SENSOR PROTEIN RSTB"/>
    <property type="match status" value="1"/>
</dbReference>
<dbReference type="PANTHER" id="PTHR44936">
    <property type="entry name" value="SENSOR PROTEIN CREC"/>
    <property type="match status" value="1"/>
</dbReference>
<keyword evidence="4" id="KW-1003">Cell membrane</keyword>
<dbReference type="InterPro" id="IPR036097">
    <property type="entry name" value="HisK_dim/P_sf"/>
</dbReference>
<evidence type="ECO:0000313" key="11">
    <source>
        <dbReference type="EMBL" id="TDN86914.1"/>
    </source>
</evidence>
<evidence type="ECO:0000256" key="8">
    <source>
        <dbReference type="ARBA" id="ARBA00022840"/>
    </source>
</evidence>
<evidence type="ECO:0000256" key="2">
    <source>
        <dbReference type="ARBA" id="ARBA00004651"/>
    </source>
</evidence>
<dbReference type="Proteomes" id="UP000295493">
    <property type="component" value="Unassembled WGS sequence"/>
</dbReference>
<evidence type="ECO:0000256" key="1">
    <source>
        <dbReference type="ARBA" id="ARBA00000085"/>
    </source>
</evidence>